<sequence>MHLEVEAERLAQPLSGLDLYDPAGRYVRSFRGRHQVT</sequence>
<dbReference type="AlphaFoldDB" id="A0A382ZV87"/>
<protein>
    <submittedName>
        <fullName evidence="1">Uncharacterized protein</fullName>
    </submittedName>
</protein>
<accession>A0A382ZV87</accession>
<gene>
    <name evidence="1" type="ORF">METZ01_LOCUS452246</name>
</gene>
<name>A0A382ZV87_9ZZZZ</name>
<reference evidence="1" key="1">
    <citation type="submission" date="2018-05" db="EMBL/GenBank/DDBJ databases">
        <authorList>
            <person name="Lanie J.A."/>
            <person name="Ng W.-L."/>
            <person name="Kazmierczak K.M."/>
            <person name="Andrzejewski T.M."/>
            <person name="Davidsen T.M."/>
            <person name="Wayne K.J."/>
            <person name="Tettelin H."/>
            <person name="Glass J.I."/>
            <person name="Rusch D."/>
            <person name="Podicherti R."/>
            <person name="Tsui H.-C.T."/>
            <person name="Winkler M.E."/>
        </authorList>
    </citation>
    <scope>NUCLEOTIDE SEQUENCE</scope>
</reference>
<proteinExistence type="predicted"/>
<dbReference type="EMBL" id="UINC01186928">
    <property type="protein sequence ID" value="SVD99392.1"/>
    <property type="molecule type" value="Genomic_DNA"/>
</dbReference>
<evidence type="ECO:0000313" key="1">
    <source>
        <dbReference type="EMBL" id="SVD99392.1"/>
    </source>
</evidence>
<organism evidence="1">
    <name type="scientific">marine metagenome</name>
    <dbReference type="NCBI Taxonomy" id="408172"/>
    <lineage>
        <taxon>unclassified sequences</taxon>
        <taxon>metagenomes</taxon>
        <taxon>ecological metagenomes</taxon>
    </lineage>
</organism>